<dbReference type="InterPro" id="IPR000383">
    <property type="entry name" value="Xaa-Pro-like_dom"/>
</dbReference>
<dbReference type="Pfam" id="PF08530">
    <property type="entry name" value="PepX_C"/>
    <property type="match status" value="1"/>
</dbReference>
<dbReference type="InterPro" id="IPR005674">
    <property type="entry name" value="CocE/Ser_esterase"/>
</dbReference>
<dbReference type="KEGG" id="ccos:Pan44_27500"/>
<dbReference type="InParanoid" id="A0A517SF00"/>
<evidence type="ECO:0000313" key="4">
    <source>
        <dbReference type="Proteomes" id="UP000315700"/>
    </source>
</evidence>
<evidence type="ECO:0000313" key="3">
    <source>
        <dbReference type="EMBL" id="QDT54715.1"/>
    </source>
</evidence>
<sequence>MPIAPERVATGWRNAPVSILLLVAGFGILGPNRSFSADAATASQNKPAAAPPLPAAELVVRGSVEQIHVIHSRPGSSVTVLGPQGEMLSASTDRLGGLIVRNMVPGDGYRVEVEGVDAPFPVWVLRRDEHPAPNFYRAQKLEPTQGYLTVRDGTLLCYRVVLPDPEIHGAGPYDLLITYSGYQPGLKTPDVHQNQPFEKFSALGYAVAGVNMRGSGCSGGAFDLMEPLTWLDGYDVIETFAAQPWVDDVALGDQSWPGLTQLYVAATQPPSLDAIVAGSVVGDFYRDVFYPGGIPNTGFGLLWPGGRDIENAWPTKRKEVNALVQHDPIAALNQALRGQNVNTVETVRSHPFHGDYWQSRSAEELVGRITVPTLQIVSWQDAQCGGRPAALFERFPKSTPVRLVGVNGFHQYWSGAVWEEIVEFLDVYLDDEHPEKIARYESKDRFVALLESDAKGNVRGRFTQPRFVSSGDGQHFELGVDLSADDADQPDRASTFHYDVRPGSWTAPSQDRSTFTSAALTRQTVMAGPGSVDLEIAIAADDVDLQATLSEVRPDGQEMLIQSGWLRASHRLLNEKASTPLRPHHLHTAEAVRKVAPGEPTKLRIELFPFAHVFRPGSRIRLTISGPGGGSNAWPWGFQTLPGGFDVRILHDGKEHGSSVVLPVVEPNNAEIPSSLPEADKVWLQPSRVVDGG</sequence>
<name>A0A517SF00_9PLAN</name>
<evidence type="ECO:0000256" key="1">
    <source>
        <dbReference type="ARBA" id="ARBA00022801"/>
    </source>
</evidence>
<dbReference type="InterPro" id="IPR013736">
    <property type="entry name" value="Xaa-Pro_dipept_C"/>
</dbReference>
<keyword evidence="1" id="KW-0378">Hydrolase</keyword>
<accession>A0A517SF00</accession>
<dbReference type="NCBIfam" id="TIGR00976">
    <property type="entry name" value="CocE_NonD"/>
    <property type="match status" value="1"/>
</dbReference>
<protein>
    <submittedName>
        <fullName evidence="3">X-Pro dipeptidyl-peptidase (S15 family)</fullName>
    </submittedName>
</protein>
<dbReference type="Pfam" id="PF02129">
    <property type="entry name" value="Peptidase_S15"/>
    <property type="match status" value="1"/>
</dbReference>
<dbReference type="InterPro" id="IPR008979">
    <property type="entry name" value="Galactose-bd-like_sf"/>
</dbReference>
<gene>
    <name evidence="3" type="ORF">Pan44_27500</name>
</gene>
<dbReference type="EMBL" id="CP036271">
    <property type="protein sequence ID" value="QDT54715.1"/>
    <property type="molecule type" value="Genomic_DNA"/>
</dbReference>
<organism evidence="3 4">
    <name type="scientific">Caulifigura coniformis</name>
    <dbReference type="NCBI Taxonomy" id="2527983"/>
    <lineage>
        <taxon>Bacteria</taxon>
        <taxon>Pseudomonadati</taxon>
        <taxon>Planctomycetota</taxon>
        <taxon>Planctomycetia</taxon>
        <taxon>Planctomycetales</taxon>
        <taxon>Planctomycetaceae</taxon>
        <taxon>Caulifigura</taxon>
    </lineage>
</organism>
<reference evidence="3 4" key="1">
    <citation type="submission" date="2019-02" db="EMBL/GenBank/DDBJ databases">
        <title>Deep-cultivation of Planctomycetes and their phenomic and genomic characterization uncovers novel biology.</title>
        <authorList>
            <person name="Wiegand S."/>
            <person name="Jogler M."/>
            <person name="Boedeker C."/>
            <person name="Pinto D."/>
            <person name="Vollmers J."/>
            <person name="Rivas-Marin E."/>
            <person name="Kohn T."/>
            <person name="Peeters S.H."/>
            <person name="Heuer A."/>
            <person name="Rast P."/>
            <person name="Oberbeckmann S."/>
            <person name="Bunk B."/>
            <person name="Jeske O."/>
            <person name="Meyerdierks A."/>
            <person name="Storesund J.E."/>
            <person name="Kallscheuer N."/>
            <person name="Luecker S."/>
            <person name="Lage O.M."/>
            <person name="Pohl T."/>
            <person name="Merkel B.J."/>
            <person name="Hornburger P."/>
            <person name="Mueller R.-W."/>
            <person name="Bruemmer F."/>
            <person name="Labrenz M."/>
            <person name="Spormann A.M."/>
            <person name="Op den Camp H."/>
            <person name="Overmann J."/>
            <person name="Amann R."/>
            <person name="Jetten M.S.M."/>
            <person name="Mascher T."/>
            <person name="Medema M.H."/>
            <person name="Devos D.P."/>
            <person name="Kaster A.-K."/>
            <person name="Ovreas L."/>
            <person name="Rohde M."/>
            <person name="Galperin M.Y."/>
            <person name="Jogler C."/>
        </authorList>
    </citation>
    <scope>NUCLEOTIDE SEQUENCE [LARGE SCALE GENOMIC DNA]</scope>
    <source>
        <strain evidence="3 4">Pan44</strain>
    </source>
</reference>
<dbReference type="SUPFAM" id="SSF53474">
    <property type="entry name" value="alpha/beta-Hydrolases"/>
    <property type="match status" value="1"/>
</dbReference>
<dbReference type="Gene3D" id="1.10.3020.10">
    <property type="entry name" value="alpha-amino acid ester hydrolase ( Helical cap domain)"/>
    <property type="match status" value="1"/>
</dbReference>
<dbReference type="SMART" id="SM00939">
    <property type="entry name" value="PepX_C"/>
    <property type="match status" value="1"/>
</dbReference>
<dbReference type="InterPro" id="IPR029058">
    <property type="entry name" value="AB_hydrolase_fold"/>
</dbReference>
<dbReference type="Gene3D" id="3.40.50.1820">
    <property type="entry name" value="alpha/beta hydrolase"/>
    <property type="match status" value="1"/>
</dbReference>
<dbReference type="SUPFAM" id="SSF49785">
    <property type="entry name" value="Galactose-binding domain-like"/>
    <property type="match status" value="1"/>
</dbReference>
<dbReference type="RefSeq" id="WP_145030553.1">
    <property type="nucleotide sequence ID" value="NZ_CP036271.1"/>
</dbReference>
<proteinExistence type="predicted"/>
<keyword evidence="4" id="KW-1185">Reference proteome</keyword>
<evidence type="ECO:0000259" key="2">
    <source>
        <dbReference type="SMART" id="SM00939"/>
    </source>
</evidence>
<dbReference type="AlphaFoldDB" id="A0A517SF00"/>
<dbReference type="OrthoDB" id="319764at2"/>
<dbReference type="Gene3D" id="2.60.120.260">
    <property type="entry name" value="Galactose-binding domain-like"/>
    <property type="match status" value="1"/>
</dbReference>
<dbReference type="GO" id="GO:0008239">
    <property type="term" value="F:dipeptidyl-peptidase activity"/>
    <property type="evidence" value="ECO:0007669"/>
    <property type="project" value="InterPro"/>
</dbReference>
<dbReference type="Proteomes" id="UP000315700">
    <property type="component" value="Chromosome"/>
</dbReference>
<feature type="domain" description="Xaa-Pro dipeptidyl-peptidase C-terminal" evidence="2">
    <location>
        <begin position="422"/>
        <end position="661"/>
    </location>
</feature>